<proteinExistence type="predicted"/>
<dbReference type="AlphaFoldDB" id="A0A1V5ZQ59"/>
<dbReference type="GO" id="GO:0016887">
    <property type="term" value="F:ATP hydrolysis activity"/>
    <property type="evidence" value="ECO:0007669"/>
    <property type="project" value="InterPro"/>
</dbReference>
<dbReference type="Pfam" id="PF00004">
    <property type="entry name" value="AAA"/>
    <property type="match status" value="1"/>
</dbReference>
<comment type="caution">
    <text evidence="2">The sequence shown here is derived from an EMBL/GenBank/DDBJ whole genome shotgun (WGS) entry which is preliminary data.</text>
</comment>
<dbReference type="PANTHER" id="PTHR23076:SF97">
    <property type="entry name" value="ATP-DEPENDENT ZINC METALLOPROTEASE YME1L1"/>
    <property type="match status" value="1"/>
</dbReference>
<protein>
    <submittedName>
        <fullName evidence="2">ATP-dependent zinc metalloprotease FtsH 2</fullName>
        <ecNumber evidence="2">3.4.24.-</ecNumber>
    </submittedName>
</protein>
<dbReference type="EC" id="3.4.24.-" evidence="2"/>
<name>A0A1V5ZQ59_9BACT</name>
<dbReference type="GO" id="GO:0004176">
    <property type="term" value="F:ATP-dependent peptidase activity"/>
    <property type="evidence" value="ECO:0007669"/>
    <property type="project" value="TreeGrafter"/>
</dbReference>
<keyword evidence="2" id="KW-0645">Protease</keyword>
<dbReference type="GO" id="GO:0005524">
    <property type="term" value="F:ATP binding"/>
    <property type="evidence" value="ECO:0007669"/>
    <property type="project" value="InterPro"/>
</dbReference>
<dbReference type="EMBL" id="MWDB01000004">
    <property type="protein sequence ID" value="OQB42271.1"/>
    <property type="molecule type" value="Genomic_DNA"/>
</dbReference>
<dbReference type="GO" id="GO:0008237">
    <property type="term" value="F:metallopeptidase activity"/>
    <property type="evidence" value="ECO:0007669"/>
    <property type="project" value="UniProtKB-KW"/>
</dbReference>
<dbReference type="InterPro" id="IPR003959">
    <property type="entry name" value="ATPase_AAA_core"/>
</dbReference>
<dbReference type="Gene3D" id="3.40.50.300">
    <property type="entry name" value="P-loop containing nucleotide triphosphate hydrolases"/>
    <property type="match status" value="1"/>
</dbReference>
<dbReference type="SUPFAM" id="SSF52540">
    <property type="entry name" value="P-loop containing nucleoside triphosphate hydrolases"/>
    <property type="match status" value="1"/>
</dbReference>
<reference evidence="2" key="1">
    <citation type="submission" date="2017-02" db="EMBL/GenBank/DDBJ databases">
        <title>Delving into the versatile metabolic prowess of the omnipresent phylum Bacteroidetes.</title>
        <authorList>
            <person name="Nobu M.K."/>
            <person name="Mei R."/>
            <person name="Narihiro T."/>
            <person name="Kuroda K."/>
            <person name="Liu W.-T."/>
        </authorList>
    </citation>
    <scope>NUCLEOTIDE SEQUENCE</scope>
    <source>
        <strain evidence="2">ADurb.Bin160</strain>
    </source>
</reference>
<sequence>MAATNRPDILDPALLRAGRFDRKILVSAPTYEERKEIFEYYLKGKKVEKNLNLDSLIKRTSGLV</sequence>
<keyword evidence="2" id="KW-0482">Metalloprotease</keyword>
<dbReference type="PANTHER" id="PTHR23076">
    <property type="entry name" value="METALLOPROTEASE M41 FTSH"/>
    <property type="match status" value="1"/>
</dbReference>
<feature type="domain" description="ATPase AAA-type core" evidence="1">
    <location>
        <begin position="1"/>
        <end position="27"/>
    </location>
</feature>
<gene>
    <name evidence="2" type="primary">ftsH2</name>
    <name evidence="2" type="ORF">BWY04_00335</name>
</gene>
<organism evidence="2">
    <name type="scientific">candidate division CPR1 bacterium ADurb.Bin160</name>
    <dbReference type="NCBI Taxonomy" id="1852826"/>
    <lineage>
        <taxon>Bacteria</taxon>
        <taxon>candidate division CPR1</taxon>
    </lineage>
</organism>
<evidence type="ECO:0000259" key="1">
    <source>
        <dbReference type="Pfam" id="PF00004"/>
    </source>
</evidence>
<evidence type="ECO:0000313" key="2">
    <source>
        <dbReference type="EMBL" id="OQB42271.1"/>
    </source>
</evidence>
<accession>A0A1V5ZQ59</accession>
<dbReference type="GO" id="GO:0005886">
    <property type="term" value="C:plasma membrane"/>
    <property type="evidence" value="ECO:0007669"/>
    <property type="project" value="TreeGrafter"/>
</dbReference>
<dbReference type="InterPro" id="IPR027417">
    <property type="entry name" value="P-loop_NTPase"/>
</dbReference>
<dbReference type="Proteomes" id="UP000485621">
    <property type="component" value="Unassembled WGS sequence"/>
</dbReference>
<keyword evidence="2" id="KW-0378">Hydrolase</keyword>
<dbReference type="GO" id="GO:0030163">
    <property type="term" value="P:protein catabolic process"/>
    <property type="evidence" value="ECO:0007669"/>
    <property type="project" value="TreeGrafter"/>
</dbReference>
<dbReference type="GO" id="GO:0006508">
    <property type="term" value="P:proteolysis"/>
    <property type="evidence" value="ECO:0007669"/>
    <property type="project" value="UniProtKB-KW"/>
</dbReference>
<dbReference type="Gene3D" id="1.10.8.60">
    <property type="match status" value="1"/>
</dbReference>